<evidence type="ECO:0000313" key="3">
    <source>
        <dbReference type="Proteomes" id="UP000006729"/>
    </source>
</evidence>
<sequence>MSLILKIILAFLMLIVVSSSSLESKKFRRMLSRMEAHKVLNCCAGSSSFDSLQMWKVKWCLICRRGDEVLEHDWQSFCQHRGQEKWFLRKYKVMREEFSSQTCYIRKV</sequence>
<organism evidence="2 3">
    <name type="scientific">Populus trichocarpa</name>
    <name type="common">Western balsam poplar</name>
    <name type="synonym">Populus balsamifera subsp. trichocarpa</name>
    <dbReference type="NCBI Taxonomy" id="3694"/>
    <lineage>
        <taxon>Eukaryota</taxon>
        <taxon>Viridiplantae</taxon>
        <taxon>Streptophyta</taxon>
        <taxon>Embryophyta</taxon>
        <taxon>Tracheophyta</taxon>
        <taxon>Spermatophyta</taxon>
        <taxon>Magnoliopsida</taxon>
        <taxon>eudicotyledons</taxon>
        <taxon>Gunneridae</taxon>
        <taxon>Pentapetalae</taxon>
        <taxon>rosids</taxon>
        <taxon>fabids</taxon>
        <taxon>Malpighiales</taxon>
        <taxon>Salicaceae</taxon>
        <taxon>Saliceae</taxon>
        <taxon>Populus</taxon>
    </lineage>
</organism>
<gene>
    <name evidence="2" type="ORF">POPTR_013G086301</name>
</gene>
<accession>A0A3N7FW18</accession>
<feature type="chain" id="PRO_5017988221" evidence="1">
    <location>
        <begin position="20"/>
        <end position="108"/>
    </location>
</feature>
<protein>
    <submittedName>
        <fullName evidence="2">Uncharacterized protein</fullName>
    </submittedName>
</protein>
<feature type="signal peptide" evidence="1">
    <location>
        <begin position="1"/>
        <end position="19"/>
    </location>
</feature>
<keyword evidence="1" id="KW-0732">Signal</keyword>
<name>A0A3N7FW18_POPTR</name>
<dbReference type="EMBL" id="CM009302">
    <property type="protein sequence ID" value="RQO99169.1"/>
    <property type="molecule type" value="Genomic_DNA"/>
</dbReference>
<evidence type="ECO:0000256" key="1">
    <source>
        <dbReference type="SAM" id="SignalP"/>
    </source>
</evidence>
<reference evidence="2 3" key="1">
    <citation type="journal article" date="2006" name="Science">
        <title>The genome of black cottonwood, Populus trichocarpa (Torr. &amp; Gray).</title>
        <authorList>
            <person name="Tuskan G.A."/>
            <person name="Difazio S."/>
            <person name="Jansson S."/>
            <person name="Bohlmann J."/>
            <person name="Grigoriev I."/>
            <person name="Hellsten U."/>
            <person name="Putnam N."/>
            <person name="Ralph S."/>
            <person name="Rombauts S."/>
            <person name="Salamov A."/>
            <person name="Schein J."/>
            <person name="Sterck L."/>
            <person name="Aerts A."/>
            <person name="Bhalerao R.R."/>
            <person name="Bhalerao R.P."/>
            <person name="Blaudez D."/>
            <person name="Boerjan W."/>
            <person name="Brun A."/>
            <person name="Brunner A."/>
            <person name="Busov V."/>
            <person name="Campbell M."/>
            <person name="Carlson J."/>
            <person name="Chalot M."/>
            <person name="Chapman J."/>
            <person name="Chen G.L."/>
            <person name="Cooper D."/>
            <person name="Coutinho P.M."/>
            <person name="Couturier J."/>
            <person name="Covert S."/>
            <person name="Cronk Q."/>
            <person name="Cunningham R."/>
            <person name="Davis J."/>
            <person name="Degroeve S."/>
            <person name="Dejardin A."/>
            <person name="Depamphilis C."/>
            <person name="Detter J."/>
            <person name="Dirks B."/>
            <person name="Dubchak I."/>
            <person name="Duplessis S."/>
            <person name="Ehlting J."/>
            <person name="Ellis B."/>
            <person name="Gendler K."/>
            <person name="Goodstein D."/>
            <person name="Gribskov M."/>
            <person name="Grimwood J."/>
            <person name="Groover A."/>
            <person name="Gunter L."/>
            <person name="Hamberger B."/>
            <person name="Heinze B."/>
            <person name="Helariutta Y."/>
            <person name="Henrissat B."/>
            <person name="Holligan D."/>
            <person name="Holt R."/>
            <person name="Huang W."/>
            <person name="Islam-Faridi N."/>
            <person name="Jones S."/>
            <person name="Jones-Rhoades M."/>
            <person name="Jorgensen R."/>
            <person name="Joshi C."/>
            <person name="Kangasjarvi J."/>
            <person name="Karlsson J."/>
            <person name="Kelleher C."/>
            <person name="Kirkpatrick R."/>
            <person name="Kirst M."/>
            <person name="Kohler A."/>
            <person name="Kalluri U."/>
            <person name="Larimer F."/>
            <person name="Leebens-Mack J."/>
            <person name="Leple J.C."/>
            <person name="Locascio P."/>
            <person name="Lou Y."/>
            <person name="Lucas S."/>
            <person name="Martin F."/>
            <person name="Montanini B."/>
            <person name="Napoli C."/>
            <person name="Nelson D.R."/>
            <person name="Nelson C."/>
            <person name="Nieminen K."/>
            <person name="Nilsson O."/>
            <person name="Pereda V."/>
            <person name="Peter G."/>
            <person name="Philippe R."/>
            <person name="Pilate G."/>
            <person name="Poliakov A."/>
            <person name="Razumovskaya J."/>
            <person name="Richardson P."/>
            <person name="Rinaldi C."/>
            <person name="Ritland K."/>
            <person name="Rouze P."/>
            <person name="Ryaboy D."/>
            <person name="Schmutz J."/>
            <person name="Schrader J."/>
            <person name="Segerman B."/>
            <person name="Shin H."/>
            <person name="Siddiqui A."/>
            <person name="Sterky F."/>
            <person name="Terry A."/>
            <person name="Tsai C.J."/>
            <person name="Uberbacher E."/>
            <person name="Unneberg P."/>
            <person name="Vahala J."/>
            <person name="Wall K."/>
            <person name="Wessler S."/>
            <person name="Yang G."/>
            <person name="Yin T."/>
            <person name="Douglas C."/>
            <person name="Marra M."/>
            <person name="Sandberg G."/>
            <person name="Van de Peer Y."/>
            <person name="Rokhsar D."/>
        </authorList>
    </citation>
    <scope>NUCLEOTIDE SEQUENCE [LARGE SCALE GENOMIC DNA]</scope>
    <source>
        <strain evidence="3">cv. Nisqually</strain>
    </source>
</reference>
<keyword evidence="3" id="KW-1185">Reference proteome</keyword>
<dbReference type="AlphaFoldDB" id="A0A3N7FW18"/>
<dbReference type="InParanoid" id="A0A3N7FW18"/>
<evidence type="ECO:0000313" key="2">
    <source>
        <dbReference type="EMBL" id="RQO99169.1"/>
    </source>
</evidence>
<dbReference type="Proteomes" id="UP000006729">
    <property type="component" value="Chromosome 13"/>
</dbReference>
<proteinExistence type="predicted"/>